<feature type="domain" description="Protein kinase" evidence="8">
    <location>
        <begin position="130"/>
        <end position="422"/>
    </location>
</feature>
<protein>
    <submittedName>
        <fullName evidence="9">Serine/threonine-protein kinase PrkC</fullName>
        <ecNumber evidence="9">2.7.11.1</ecNumber>
    </submittedName>
</protein>
<keyword evidence="10" id="KW-1185">Reference proteome</keyword>
<evidence type="ECO:0000256" key="3">
    <source>
        <dbReference type="ARBA" id="ARBA00022777"/>
    </source>
</evidence>
<dbReference type="RefSeq" id="WP_148592716.1">
    <property type="nucleotide sequence ID" value="NZ_CP042997.1"/>
</dbReference>
<keyword evidence="2 5" id="KW-0547">Nucleotide-binding</keyword>
<organism evidence="9 10">
    <name type="scientific">Aquisphaera giovannonii</name>
    <dbReference type="NCBI Taxonomy" id="406548"/>
    <lineage>
        <taxon>Bacteria</taxon>
        <taxon>Pseudomonadati</taxon>
        <taxon>Planctomycetota</taxon>
        <taxon>Planctomycetia</taxon>
        <taxon>Isosphaerales</taxon>
        <taxon>Isosphaeraceae</taxon>
        <taxon>Aquisphaera</taxon>
    </lineage>
</organism>
<feature type="transmembrane region" description="Helical" evidence="7">
    <location>
        <begin position="473"/>
        <end position="493"/>
    </location>
</feature>
<feature type="region of interest" description="Disordered" evidence="6">
    <location>
        <begin position="403"/>
        <end position="425"/>
    </location>
</feature>
<evidence type="ECO:0000256" key="1">
    <source>
        <dbReference type="ARBA" id="ARBA00022679"/>
    </source>
</evidence>
<evidence type="ECO:0000259" key="8">
    <source>
        <dbReference type="PROSITE" id="PS50011"/>
    </source>
</evidence>
<dbReference type="PANTHER" id="PTHR43289:SF6">
    <property type="entry name" value="SERINE_THREONINE-PROTEIN KINASE NEKL-3"/>
    <property type="match status" value="1"/>
</dbReference>
<keyword evidence="7" id="KW-0812">Transmembrane</keyword>
<dbReference type="PROSITE" id="PS50011">
    <property type="entry name" value="PROTEIN_KINASE_DOM"/>
    <property type="match status" value="1"/>
</dbReference>
<dbReference type="KEGG" id="agv:OJF2_15810"/>
<dbReference type="Gene3D" id="3.30.200.20">
    <property type="entry name" value="Phosphorylase Kinase, domain 1"/>
    <property type="match status" value="1"/>
</dbReference>
<dbReference type="PANTHER" id="PTHR43289">
    <property type="entry name" value="MITOGEN-ACTIVATED PROTEIN KINASE KINASE KINASE 20-RELATED"/>
    <property type="match status" value="1"/>
</dbReference>
<dbReference type="EMBL" id="CP042997">
    <property type="protein sequence ID" value="QEH33084.1"/>
    <property type="molecule type" value="Genomic_DNA"/>
</dbReference>
<evidence type="ECO:0000256" key="2">
    <source>
        <dbReference type="ARBA" id="ARBA00022741"/>
    </source>
</evidence>
<evidence type="ECO:0000256" key="5">
    <source>
        <dbReference type="PROSITE-ProRule" id="PRU10141"/>
    </source>
</evidence>
<dbReference type="GO" id="GO:0005524">
    <property type="term" value="F:ATP binding"/>
    <property type="evidence" value="ECO:0007669"/>
    <property type="project" value="UniProtKB-UniRule"/>
</dbReference>
<name>A0A5B9VYM4_9BACT</name>
<dbReference type="InterPro" id="IPR011009">
    <property type="entry name" value="Kinase-like_dom_sf"/>
</dbReference>
<accession>A0A5B9VYM4</accession>
<dbReference type="InterPro" id="IPR017441">
    <property type="entry name" value="Protein_kinase_ATP_BS"/>
</dbReference>
<feature type="region of interest" description="Disordered" evidence="6">
    <location>
        <begin position="441"/>
        <end position="466"/>
    </location>
</feature>
<keyword evidence="4 5" id="KW-0067">ATP-binding</keyword>
<dbReference type="PROSITE" id="PS00108">
    <property type="entry name" value="PROTEIN_KINASE_ST"/>
    <property type="match status" value="1"/>
</dbReference>
<dbReference type="InterPro" id="IPR000719">
    <property type="entry name" value="Prot_kinase_dom"/>
</dbReference>
<evidence type="ECO:0000256" key="4">
    <source>
        <dbReference type="ARBA" id="ARBA00022840"/>
    </source>
</evidence>
<dbReference type="AlphaFoldDB" id="A0A5B9VYM4"/>
<dbReference type="Pfam" id="PF00069">
    <property type="entry name" value="Pkinase"/>
    <property type="match status" value="1"/>
</dbReference>
<dbReference type="OrthoDB" id="6111975at2"/>
<dbReference type="PROSITE" id="PS00107">
    <property type="entry name" value="PROTEIN_KINASE_ATP"/>
    <property type="match status" value="1"/>
</dbReference>
<keyword evidence="7" id="KW-1133">Transmembrane helix</keyword>
<keyword evidence="1 9" id="KW-0808">Transferase</keyword>
<dbReference type="SMART" id="SM00220">
    <property type="entry name" value="S_TKc"/>
    <property type="match status" value="1"/>
</dbReference>
<dbReference type="InterPro" id="IPR008271">
    <property type="entry name" value="Ser/Thr_kinase_AS"/>
</dbReference>
<dbReference type="GO" id="GO:0004674">
    <property type="term" value="F:protein serine/threonine kinase activity"/>
    <property type="evidence" value="ECO:0007669"/>
    <property type="project" value="UniProtKB-EC"/>
</dbReference>
<sequence length="511" mass="55825">MRPAGSARPGRPDKVPEDSPPADLADYTCDASETLLYDSSGEDAGLPPDASPSPPAAFLDDPRQFAESVVGSGLVEESRLLELRAQLFPGDEPVVVSRLAGAMVRRGWLTPYQAAAIRQGKARGLAIGDYLVLDKIGAGGMGLVFRVRHPGTEADLALKLLSPSISRDRAAVARFRREVSAVARLSHPNIVAALDSGEARGLLYLVMEYVDGKDLARHVRDHGPMSVRQAVDCVIQAARGLKEAHDRGITHRDIKPANLLLDRSNVVKVLDLGLARVNQGLEAMDAEGSDTDLTVSGVIVGTVDYMSPEQAFDPRLADPRSDIYSLGCTLHYLLTGRAPYGGKSFMERMLGHRERPIPSLRNARDDVPVPLNEFFWRMMGKSVGVRPQSMVEVIDGLKRCAEAKPSHLPPSRPASPHAEDRFDPDSVYGLADQSVAESAHPVVGEGPTNVYTRPRNASDSRVQGRRARRRGHWRRILILAILAAIPLLVRLFATRRRSRQPNEPRPRPQGR</sequence>
<gene>
    <name evidence="9" type="primary">prkC_16</name>
    <name evidence="9" type="ORF">OJF2_15810</name>
</gene>
<evidence type="ECO:0000313" key="9">
    <source>
        <dbReference type="EMBL" id="QEH33084.1"/>
    </source>
</evidence>
<proteinExistence type="predicted"/>
<evidence type="ECO:0000256" key="6">
    <source>
        <dbReference type="SAM" id="MobiDB-lite"/>
    </source>
</evidence>
<keyword evidence="3 9" id="KW-0418">Kinase</keyword>
<evidence type="ECO:0000313" key="10">
    <source>
        <dbReference type="Proteomes" id="UP000324233"/>
    </source>
</evidence>
<dbReference type="Gene3D" id="1.10.510.10">
    <property type="entry name" value="Transferase(Phosphotransferase) domain 1"/>
    <property type="match status" value="1"/>
</dbReference>
<feature type="binding site" evidence="5">
    <location>
        <position position="159"/>
    </location>
    <ligand>
        <name>ATP</name>
        <dbReference type="ChEBI" id="CHEBI:30616"/>
    </ligand>
</feature>
<dbReference type="SUPFAM" id="SSF56112">
    <property type="entry name" value="Protein kinase-like (PK-like)"/>
    <property type="match status" value="1"/>
</dbReference>
<evidence type="ECO:0000256" key="7">
    <source>
        <dbReference type="SAM" id="Phobius"/>
    </source>
</evidence>
<dbReference type="CDD" id="cd14014">
    <property type="entry name" value="STKc_PknB_like"/>
    <property type="match status" value="1"/>
</dbReference>
<dbReference type="Proteomes" id="UP000324233">
    <property type="component" value="Chromosome"/>
</dbReference>
<keyword evidence="7" id="KW-0472">Membrane</keyword>
<reference evidence="9 10" key="1">
    <citation type="submission" date="2019-08" db="EMBL/GenBank/DDBJ databases">
        <title>Deep-cultivation of Planctomycetes and their phenomic and genomic characterization uncovers novel biology.</title>
        <authorList>
            <person name="Wiegand S."/>
            <person name="Jogler M."/>
            <person name="Boedeker C."/>
            <person name="Pinto D."/>
            <person name="Vollmers J."/>
            <person name="Rivas-Marin E."/>
            <person name="Kohn T."/>
            <person name="Peeters S.H."/>
            <person name="Heuer A."/>
            <person name="Rast P."/>
            <person name="Oberbeckmann S."/>
            <person name="Bunk B."/>
            <person name="Jeske O."/>
            <person name="Meyerdierks A."/>
            <person name="Storesund J.E."/>
            <person name="Kallscheuer N."/>
            <person name="Luecker S."/>
            <person name="Lage O.M."/>
            <person name="Pohl T."/>
            <person name="Merkel B.J."/>
            <person name="Hornburger P."/>
            <person name="Mueller R.-W."/>
            <person name="Bruemmer F."/>
            <person name="Labrenz M."/>
            <person name="Spormann A.M."/>
            <person name="Op den Camp H."/>
            <person name="Overmann J."/>
            <person name="Amann R."/>
            <person name="Jetten M.S.M."/>
            <person name="Mascher T."/>
            <person name="Medema M.H."/>
            <person name="Devos D.P."/>
            <person name="Kaster A.-K."/>
            <person name="Ovreas L."/>
            <person name="Rohde M."/>
            <person name="Galperin M.Y."/>
            <person name="Jogler C."/>
        </authorList>
    </citation>
    <scope>NUCLEOTIDE SEQUENCE [LARGE SCALE GENOMIC DNA]</scope>
    <source>
        <strain evidence="9 10">OJF2</strain>
    </source>
</reference>
<dbReference type="EC" id="2.7.11.1" evidence="9"/>
<feature type="compositionally biased region" description="Polar residues" evidence="6">
    <location>
        <begin position="449"/>
        <end position="460"/>
    </location>
</feature>
<feature type="region of interest" description="Disordered" evidence="6">
    <location>
        <begin position="1"/>
        <end position="60"/>
    </location>
</feature>